<feature type="chain" id="PRO_5003477879" description="DUF4906 domain-containing protein" evidence="1">
    <location>
        <begin position="20"/>
        <end position="814"/>
    </location>
</feature>
<evidence type="ECO:0000313" key="3">
    <source>
        <dbReference type="Proteomes" id="UP000006008"/>
    </source>
</evidence>
<gene>
    <name evidence="2" type="ORF">HMPREF9450_01562</name>
</gene>
<dbReference type="HOGENOM" id="CLU_346708_0_0_10"/>
<proteinExistence type="predicted"/>
<organism evidence="2 3">
    <name type="scientific">Alistipes indistinctus YIT 12060</name>
    <dbReference type="NCBI Taxonomy" id="742725"/>
    <lineage>
        <taxon>Bacteria</taxon>
        <taxon>Pseudomonadati</taxon>
        <taxon>Bacteroidota</taxon>
        <taxon>Bacteroidia</taxon>
        <taxon>Bacteroidales</taxon>
        <taxon>Rikenellaceae</taxon>
        <taxon>Alistipes</taxon>
    </lineage>
</organism>
<feature type="signal peptide" evidence="1">
    <location>
        <begin position="1"/>
        <end position="19"/>
    </location>
</feature>
<dbReference type="STRING" id="742725.HMPREF9450_01562"/>
<name>G5HA97_9BACT</name>
<dbReference type="OrthoDB" id="1011557at2"/>
<reference evidence="2 3" key="1">
    <citation type="submission" date="2011-08" db="EMBL/GenBank/DDBJ databases">
        <title>The Genome Sequence of Alistipes indistinctus YIT 12060.</title>
        <authorList>
            <consortium name="The Broad Institute Genome Sequencing Platform"/>
            <person name="Earl A."/>
            <person name="Ward D."/>
            <person name="Feldgarden M."/>
            <person name="Gevers D."/>
            <person name="Morotomi M."/>
            <person name="Young S.K."/>
            <person name="Zeng Q."/>
            <person name="Gargeya S."/>
            <person name="Fitzgerald M."/>
            <person name="Haas B."/>
            <person name="Abouelleil A."/>
            <person name="Alvarado L."/>
            <person name="Arachchi H.M."/>
            <person name="Berlin A."/>
            <person name="Brown A."/>
            <person name="Chapman S.B."/>
            <person name="Chen Z."/>
            <person name="Dunbar C."/>
            <person name="Freedman E."/>
            <person name="Gearin G."/>
            <person name="Gellesch M."/>
            <person name="Goldberg J."/>
            <person name="Griggs A."/>
            <person name="Gujja S."/>
            <person name="Heiman D."/>
            <person name="Howarth C."/>
            <person name="Larson L."/>
            <person name="Lui A."/>
            <person name="MacDonald P.J.P."/>
            <person name="Montmayeur A."/>
            <person name="Murphy C."/>
            <person name="Neiman D."/>
            <person name="Pearson M."/>
            <person name="Priest M."/>
            <person name="Roberts A."/>
            <person name="Saif S."/>
            <person name="Shea T."/>
            <person name="Shenoy N."/>
            <person name="Sisk P."/>
            <person name="Stolte C."/>
            <person name="Sykes S."/>
            <person name="Wortman J."/>
            <person name="Nusbaum C."/>
            <person name="Birren B."/>
        </authorList>
    </citation>
    <scope>NUCLEOTIDE SEQUENCE [LARGE SCALE GENOMIC DNA]</scope>
    <source>
        <strain evidence="2 3">YIT 12060</strain>
    </source>
</reference>
<dbReference type="PROSITE" id="PS51257">
    <property type="entry name" value="PROKAR_LIPOPROTEIN"/>
    <property type="match status" value="1"/>
</dbReference>
<comment type="caution">
    <text evidence="2">The sequence shown here is derived from an EMBL/GenBank/DDBJ whole genome shotgun (WGS) entry which is preliminary data.</text>
</comment>
<dbReference type="EMBL" id="ADLD01000013">
    <property type="protein sequence ID" value="EHB91513.1"/>
    <property type="molecule type" value="Genomic_DNA"/>
</dbReference>
<dbReference type="AlphaFoldDB" id="G5HA97"/>
<dbReference type="RefSeq" id="WP_009134368.1">
    <property type="nucleotide sequence ID" value="NZ_CP102250.1"/>
</dbReference>
<evidence type="ECO:0000313" key="2">
    <source>
        <dbReference type="EMBL" id="EHB91513.1"/>
    </source>
</evidence>
<keyword evidence="3" id="KW-1185">Reference proteome</keyword>
<dbReference type="PATRIC" id="fig|742725.3.peg.1655"/>
<dbReference type="Proteomes" id="UP000006008">
    <property type="component" value="Unassembled WGS sequence"/>
</dbReference>
<evidence type="ECO:0000256" key="1">
    <source>
        <dbReference type="SAM" id="SignalP"/>
    </source>
</evidence>
<dbReference type="GeneID" id="92815405"/>
<keyword evidence="1" id="KW-0732">Signal</keyword>
<evidence type="ECO:0008006" key="4">
    <source>
        <dbReference type="Google" id="ProtNLM"/>
    </source>
</evidence>
<sequence length="814" mass="88612">MIFRHYMIPVLLTCGLLFAGGCAQDYFDGPESPPAGSVKFTVAVPGGVFAPGTRGLPLNDERTIDQDNFRILLFNENPAGSGTWVCKRVIQPGPTDWGASTTVGGVMEQSFRIALLPEEKGIKFKAMLFANLLPAEFPASVEGKTMDWVRSNIRIELPDGSMWPTDGTRKLPLYGETIGTFDSNVFSVKTVSLIRPLARIDVGVNITSRAGDLYDLDNMAGSRPARGGDFYLSSVTVHAGSRSIQVAPDAAAYDPAAGKVTAPSLTGAVPYAVSPGFTPNPPNAKTYMLSREIYVPECSGKTDDNSQSVFLIVGGYYNGSSSVTYYRIDLYDPGADPAAATGPTAANRFDLLRNYAYVVDIRQVKGPGYPDPEQAAQAKPVNDMEVAIEAKDQADMVNITTDGQYRLALSASGTLRFDMPGQRRDLSVFTDYTGIPGSSASGWSLTWDDYNTKKDWLVFYDDSGNEIPESGWATQGVTHGAGGVTSTLHIGMKPYLKAGDRFVTLTFTSGRMSATVRLQQHVDGVPGDLGEWGDQNIPVDVVPVAFSMQPGRIVMDYGFYRFGAKVYMRSNYPIYFKGYIVNGELTTDGSNLPAWLPKQNITGLPNSEIKKTVYIEYEATAENEHPGVTLRFQSGNLIRDLQVIYDNGLIPFTTLATEGWTDYPIVNGLGMLFNRIGNKDIGSTPAAGDKSLPWSTDKQSVGGTATGFNTAQANMLAVTRFYISTSNKIPAFTECRTMGYGNVWLFSRDELQVLLKYNLMLGPSYRFAPQSELLSSSEVDQNNAYTVKYNGPGSVSSYSRDKNGSYIVRCVRAF</sequence>
<dbReference type="eggNOG" id="ENOG502ZY92">
    <property type="taxonomic scope" value="Bacteria"/>
</dbReference>
<accession>G5HA97</accession>
<protein>
    <recommendedName>
        <fullName evidence="4">DUF4906 domain-containing protein</fullName>
    </recommendedName>
</protein>